<evidence type="ECO:0000313" key="4">
    <source>
        <dbReference type="Proteomes" id="UP001212152"/>
    </source>
</evidence>
<sequence length="903" mass="96334">MSSSSALPSTDVLARRARRAELQASRNQALTAAHAVLTDEDRRRALVKAFCELNGGYASSGGDGGDGNGSGSGVRNSVILPASGTPYVIDGVDVANRALQTSDGEFESFEDVARICAEFRKELRIVFRMLESNQTRAIRLSTDSLYSSTRARLAALESLHQAQLTSARRTCRQQFRTAVRELLRSQREYNSSSVRELEAALEPELRASEAAVRKSEKELRYAVDEEERLAFQNARVGLVMLKKGLFSANEAPAIEAIAAKAIDTVVLYQSSLSKLDDEIFNLRGRISELSEHFDEAAEELDVLNNPTVRSRPITQGGASSSTRRGSVMSARTGRGGTAGAGGGGGAGSAGDSAATSRRASSASVAAGTERHTRESTAPGNRDGAGGGVGGGRSGSGAPRGGGHSEDEAEAAPQQRPLSPYSFLSEEEREKLDAHRAHYEAMVRELHETQAQEHRNATTARLSHLAQWTRQILSLSALGEPPTLRKITARQLALLQLALKHSKPRPCVNTGTTAYSSGLTIVMLEEEQRRESIRLAEEEQKRIERLEESKRKAAEKRQRELEEEEQQRIAAAKAAALALEAVQQSTSTLQQVASTPRLMTTAPASRRKRRPSADGGGNARARYQRIARGLALRGAGDEPEKLRDPSFGKREAVLGVHLDAGAEAAEYTTVGSGSASGSRRQQPGTDAGAADTKDAAPPVPPPSPVPKPERLAPPPTPPSSPPLQPQRHKARVGPQPIGRPQTRYVASIPGPRRAVLPPAAAAAATAATKTSLVPAAASPQSSLQPIPSVVPLQPTPQAPSDTSSLAITATSSALPRRIALAHHHHPHHYNLTSYHRPAAAPPPPPAPLQPRADVVVSYVEAAAARARTIKARIPVPLLTDEEGLMIESMTIRPWSAISDGGRGW</sequence>
<keyword evidence="1" id="KW-0175">Coiled coil</keyword>
<reference evidence="3" key="1">
    <citation type="submission" date="2020-05" db="EMBL/GenBank/DDBJ databases">
        <title>Phylogenomic resolution of chytrid fungi.</title>
        <authorList>
            <person name="Stajich J.E."/>
            <person name="Amses K."/>
            <person name="Simmons R."/>
            <person name="Seto K."/>
            <person name="Myers J."/>
            <person name="Bonds A."/>
            <person name="Quandt C.A."/>
            <person name="Barry K."/>
            <person name="Liu P."/>
            <person name="Grigoriev I."/>
            <person name="Longcore J.E."/>
            <person name="James T.Y."/>
        </authorList>
    </citation>
    <scope>NUCLEOTIDE SEQUENCE</scope>
    <source>
        <strain evidence="3">JEL0379</strain>
    </source>
</reference>
<feature type="compositionally biased region" description="Gly residues" evidence="2">
    <location>
        <begin position="333"/>
        <end position="348"/>
    </location>
</feature>
<feature type="compositionally biased region" description="Polar residues" evidence="2">
    <location>
        <begin position="586"/>
        <end position="597"/>
    </location>
</feature>
<feature type="compositionally biased region" description="Pro residues" evidence="2">
    <location>
        <begin position="696"/>
        <end position="723"/>
    </location>
</feature>
<feature type="compositionally biased region" description="Low complexity" evidence="2">
    <location>
        <begin position="349"/>
        <end position="367"/>
    </location>
</feature>
<feature type="coiled-coil region" evidence="1">
    <location>
        <begin position="520"/>
        <end position="573"/>
    </location>
</feature>
<accession>A0AAD5TFA9</accession>
<comment type="caution">
    <text evidence="3">The sequence shown here is derived from an EMBL/GenBank/DDBJ whole genome shotgun (WGS) entry which is preliminary data.</text>
</comment>
<evidence type="ECO:0000256" key="1">
    <source>
        <dbReference type="SAM" id="Coils"/>
    </source>
</evidence>
<feature type="compositionally biased region" description="Polar residues" evidence="2">
    <location>
        <begin position="304"/>
        <end position="324"/>
    </location>
</feature>
<dbReference type="Proteomes" id="UP001212152">
    <property type="component" value="Unassembled WGS sequence"/>
</dbReference>
<dbReference type="EMBL" id="JADGJQ010000056">
    <property type="protein sequence ID" value="KAJ3175089.1"/>
    <property type="molecule type" value="Genomic_DNA"/>
</dbReference>
<feature type="compositionally biased region" description="Gly residues" evidence="2">
    <location>
        <begin position="382"/>
        <end position="401"/>
    </location>
</feature>
<evidence type="ECO:0000313" key="3">
    <source>
        <dbReference type="EMBL" id="KAJ3175089.1"/>
    </source>
</evidence>
<protein>
    <submittedName>
        <fullName evidence="3">Uncharacterized protein</fullName>
    </submittedName>
</protein>
<feature type="region of interest" description="Disordered" evidence="2">
    <location>
        <begin position="586"/>
        <end position="620"/>
    </location>
</feature>
<feature type="region of interest" description="Disordered" evidence="2">
    <location>
        <begin position="667"/>
        <end position="743"/>
    </location>
</feature>
<evidence type="ECO:0000256" key="2">
    <source>
        <dbReference type="SAM" id="MobiDB-lite"/>
    </source>
</evidence>
<proteinExistence type="predicted"/>
<name>A0AAD5TFA9_9FUNG</name>
<dbReference type="AlphaFoldDB" id="A0AAD5TFA9"/>
<feature type="region of interest" description="Disordered" evidence="2">
    <location>
        <begin position="303"/>
        <end position="419"/>
    </location>
</feature>
<feature type="compositionally biased region" description="Low complexity" evidence="2">
    <location>
        <begin position="670"/>
        <end position="689"/>
    </location>
</feature>
<gene>
    <name evidence="3" type="ORF">HDU87_006486</name>
</gene>
<organism evidence="3 4">
    <name type="scientific">Geranomyces variabilis</name>
    <dbReference type="NCBI Taxonomy" id="109894"/>
    <lineage>
        <taxon>Eukaryota</taxon>
        <taxon>Fungi</taxon>
        <taxon>Fungi incertae sedis</taxon>
        <taxon>Chytridiomycota</taxon>
        <taxon>Chytridiomycota incertae sedis</taxon>
        <taxon>Chytridiomycetes</taxon>
        <taxon>Spizellomycetales</taxon>
        <taxon>Powellomycetaceae</taxon>
        <taxon>Geranomyces</taxon>
    </lineage>
</organism>
<keyword evidence="4" id="KW-1185">Reference proteome</keyword>